<dbReference type="AlphaFoldDB" id="A0A8S1UYA2"/>
<organism evidence="1 2">
    <name type="scientific">Paramecium pentaurelia</name>
    <dbReference type="NCBI Taxonomy" id="43138"/>
    <lineage>
        <taxon>Eukaryota</taxon>
        <taxon>Sar</taxon>
        <taxon>Alveolata</taxon>
        <taxon>Ciliophora</taxon>
        <taxon>Intramacronucleata</taxon>
        <taxon>Oligohymenophorea</taxon>
        <taxon>Peniculida</taxon>
        <taxon>Parameciidae</taxon>
        <taxon>Paramecium</taxon>
    </lineage>
</organism>
<dbReference type="Proteomes" id="UP000689195">
    <property type="component" value="Unassembled WGS sequence"/>
</dbReference>
<dbReference type="PANTHER" id="PTHR33706:SF1">
    <property type="entry name" value="TPR REPEAT PROTEIN"/>
    <property type="match status" value="1"/>
</dbReference>
<keyword evidence="2" id="KW-1185">Reference proteome</keyword>
<dbReference type="PANTHER" id="PTHR33706">
    <property type="entry name" value="MORN VARIANT REPEAT PROTEIN"/>
    <property type="match status" value="1"/>
</dbReference>
<comment type="caution">
    <text evidence="1">The sequence shown here is derived from an EMBL/GenBank/DDBJ whole genome shotgun (WGS) entry which is preliminary data.</text>
</comment>
<protein>
    <submittedName>
        <fullName evidence="1">Uncharacterized protein</fullName>
    </submittedName>
</protein>
<dbReference type="OrthoDB" id="320626at2759"/>
<evidence type="ECO:0000313" key="1">
    <source>
        <dbReference type="EMBL" id="CAD8169681.1"/>
    </source>
</evidence>
<dbReference type="EMBL" id="CAJJDO010000051">
    <property type="protein sequence ID" value="CAD8169681.1"/>
    <property type="molecule type" value="Genomic_DNA"/>
</dbReference>
<evidence type="ECO:0000313" key="2">
    <source>
        <dbReference type="Proteomes" id="UP000689195"/>
    </source>
</evidence>
<proteinExistence type="predicted"/>
<reference evidence="1" key="1">
    <citation type="submission" date="2021-01" db="EMBL/GenBank/DDBJ databases">
        <authorList>
            <consortium name="Genoscope - CEA"/>
            <person name="William W."/>
        </authorList>
    </citation>
    <scope>NUCLEOTIDE SEQUENCE</scope>
</reference>
<name>A0A8S1UYA2_9CILI</name>
<sequence>MEKFFKMLVGTTQMDQSMGYGKNQFRIIGTKHKYLKLDNIQMVRKEGFGCIFTIKKNQMVDNTMNKVKKMVNGETQVMGFMRNLKSFMMVNILMVKKLVNGIFIFKTIMRTNLNQCKIIIKYYADYFSGGGLYNETGQGYKNGRWIELSHEFRRTSQITFDGQYINDKKVGRWDIYWNQYGNNYKIGGGSYDQSGNEVKINGWIELREGFTEESKITYHGEYQNGKQIGRWDVLYRGKKIVVMDVKLEIGLSHPIYLKEVRKSRIEVNIKMVRKLVDGIFFIFKIRCNDIIKYYIEQFSGGGYYDESGNGCKIGRWTELSDEFNNLSNVTYLGDYKNGTKVGRWDIKWSLQQKQQQIGGGQYDEDGIKFGKWVDLCDDFGYGYGQLKFIYAGEYKGGKKVGSWNVFQRGEKPMQYTVFGCGQYDEAGNECKIGRWIELSNEFRNTSQITFDGQYKNGKKVGRWDIQWHYQRSNKNIGGGLYDESGNECKIGRWIEISDEFDDLSQVTYHGDYRCGKKVGRWDIWYQKNYNNLKNEKIGGGSYDELGNECKTGKWTELNHKFRDTSQITYLGEYKNGKKIGYWETQFEEEQIGGGSYDEEGDTIKIGKWIELHDSFTDTFQTIYEGEFRHGQKVGTWIQKNRGEDHLDFRKVDVKKYDD</sequence>
<gene>
    <name evidence="1" type="ORF">PPENT_87.1.T0510194</name>
</gene>
<accession>A0A8S1UYA2</accession>